<evidence type="ECO:0000313" key="3">
    <source>
        <dbReference type="Proteomes" id="UP001428341"/>
    </source>
</evidence>
<organism evidence="2 3">
    <name type="scientific">Citrus x changshan-huyou</name>
    <dbReference type="NCBI Taxonomy" id="2935761"/>
    <lineage>
        <taxon>Eukaryota</taxon>
        <taxon>Viridiplantae</taxon>
        <taxon>Streptophyta</taxon>
        <taxon>Embryophyta</taxon>
        <taxon>Tracheophyta</taxon>
        <taxon>Spermatophyta</taxon>
        <taxon>Magnoliopsida</taxon>
        <taxon>eudicotyledons</taxon>
        <taxon>Gunneridae</taxon>
        <taxon>Pentapetalae</taxon>
        <taxon>rosids</taxon>
        <taxon>malvids</taxon>
        <taxon>Sapindales</taxon>
        <taxon>Rutaceae</taxon>
        <taxon>Aurantioideae</taxon>
        <taxon>Citrus</taxon>
    </lineage>
</organism>
<keyword evidence="3" id="KW-1185">Reference proteome</keyword>
<dbReference type="Proteomes" id="UP001428341">
    <property type="component" value="Unassembled WGS sequence"/>
</dbReference>
<evidence type="ECO:0000256" key="1">
    <source>
        <dbReference type="SAM" id="MobiDB-lite"/>
    </source>
</evidence>
<comment type="caution">
    <text evidence="2">The sequence shown here is derived from an EMBL/GenBank/DDBJ whole genome shotgun (WGS) entry which is preliminary data.</text>
</comment>
<accession>A0AAP0M2N9</accession>
<evidence type="ECO:0000313" key="2">
    <source>
        <dbReference type="EMBL" id="KAK9192484.1"/>
    </source>
</evidence>
<protein>
    <submittedName>
        <fullName evidence="2">Uncharacterized protein</fullName>
    </submittedName>
</protein>
<dbReference type="EMBL" id="JBCGBO010000006">
    <property type="protein sequence ID" value="KAK9192484.1"/>
    <property type="molecule type" value="Genomic_DNA"/>
</dbReference>
<reference evidence="2 3" key="1">
    <citation type="submission" date="2024-05" db="EMBL/GenBank/DDBJ databases">
        <title>Haplotype-resolved chromosome-level genome assembly of Huyou (Citrus changshanensis).</title>
        <authorList>
            <person name="Miao C."/>
            <person name="Chen W."/>
            <person name="Wu Y."/>
            <person name="Wang L."/>
            <person name="Zhao S."/>
            <person name="Grierson D."/>
            <person name="Xu C."/>
            <person name="Chen K."/>
        </authorList>
    </citation>
    <scope>NUCLEOTIDE SEQUENCE [LARGE SCALE GENOMIC DNA]</scope>
    <source>
        <strain evidence="2">01-14</strain>
        <tissue evidence="2">Leaf</tissue>
    </source>
</reference>
<sequence>MVCSGEASTTRRIRQRQGFDEGEDSTTVRRVATVADSDRGLDTRLSYIMCVDYGHAKNDQCSWLAFNC</sequence>
<feature type="region of interest" description="Disordered" evidence="1">
    <location>
        <begin position="1"/>
        <end position="25"/>
    </location>
</feature>
<gene>
    <name evidence="2" type="ORF">WN944_003176</name>
</gene>
<feature type="compositionally biased region" description="Polar residues" evidence="1">
    <location>
        <begin position="1"/>
        <end position="10"/>
    </location>
</feature>
<proteinExistence type="predicted"/>
<name>A0AAP0M2N9_9ROSI</name>
<dbReference type="AlphaFoldDB" id="A0AAP0M2N9"/>